<accession>A0A2N5SPX4</accession>
<keyword evidence="6" id="KW-1185">Reference proteome</keyword>
<feature type="signal peptide" evidence="2">
    <location>
        <begin position="1"/>
        <end position="24"/>
    </location>
</feature>
<feature type="region of interest" description="Disordered" evidence="1">
    <location>
        <begin position="28"/>
        <end position="54"/>
    </location>
</feature>
<dbReference type="Proteomes" id="UP000235388">
    <property type="component" value="Unassembled WGS sequence"/>
</dbReference>
<evidence type="ECO:0000256" key="1">
    <source>
        <dbReference type="SAM" id="MobiDB-lite"/>
    </source>
</evidence>
<feature type="chain" id="PRO_5015083572" description="Secreted protein" evidence="2">
    <location>
        <begin position="25"/>
        <end position="137"/>
    </location>
</feature>
<gene>
    <name evidence="5" type="ORF">PCANC_18358</name>
    <name evidence="3" type="ORF">PCANC_19982</name>
    <name evidence="4" type="ORF">PCASD_16168</name>
</gene>
<dbReference type="EMBL" id="PGCJ01000143">
    <property type="protein sequence ID" value="PLW43816.1"/>
    <property type="molecule type" value="Genomic_DNA"/>
</dbReference>
<evidence type="ECO:0008006" key="8">
    <source>
        <dbReference type="Google" id="ProtNLM"/>
    </source>
</evidence>
<protein>
    <recommendedName>
        <fullName evidence="8">Secreted protein</fullName>
    </recommendedName>
</protein>
<reference evidence="6 7" key="1">
    <citation type="submission" date="2017-11" db="EMBL/GenBank/DDBJ databases">
        <title>De novo assembly and phasing of dikaryotic genomes from two isolates of Puccinia coronata f. sp. avenae, the causal agent of oat crown rust.</title>
        <authorList>
            <person name="Miller M.E."/>
            <person name="Zhang Y."/>
            <person name="Omidvar V."/>
            <person name="Sperschneider J."/>
            <person name="Schwessinger B."/>
            <person name="Raley C."/>
            <person name="Palmer J.M."/>
            <person name="Garnica D."/>
            <person name="Upadhyaya N."/>
            <person name="Rathjen J."/>
            <person name="Taylor J.M."/>
            <person name="Park R.F."/>
            <person name="Dodds P.N."/>
            <person name="Hirsch C.D."/>
            <person name="Kianian S.F."/>
            <person name="Figueroa M."/>
        </authorList>
    </citation>
    <scope>NUCLEOTIDE SEQUENCE [LARGE SCALE GENOMIC DNA]</scope>
    <source>
        <strain evidence="3">12NC29</strain>
        <strain evidence="4">12SD80</strain>
    </source>
</reference>
<name>A0A2N5SPX4_9BASI</name>
<organism evidence="3 6">
    <name type="scientific">Puccinia coronata f. sp. avenae</name>
    <dbReference type="NCBI Taxonomy" id="200324"/>
    <lineage>
        <taxon>Eukaryota</taxon>
        <taxon>Fungi</taxon>
        <taxon>Dikarya</taxon>
        <taxon>Basidiomycota</taxon>
        <taxon>Pucciniomycotina</taxon>
        <taxon>Pucciniomycetes</taxon>
        <taxon>Pucciniales</taxon>
        <taxon>Pucciniaceae</taxon>
        <taxon>Puccinia</taxon>
    </lineage>
</organism>
<evidence type="ECO:0000313" key="4">
    <source>
        <dbReference type="EMBL" id="PLW35051.1"/>
    </source>
</evidence>
<dbReference type="OrthoDB" id="2517518at2759"/>
<evidence type="ECO:0000313" key="7">
    <source>
        <dbReference type="Proteomes" id="UP000235392"/>
    </source>
</evidence>
<evidence type="ECO:0000256" key="2">
    <source>
        <dbReference type="SAM" id="SignalP"/>
    </source>
</evidence>
<keyword evidence="2" id="KW-0732">Signal</keyword>
<sequence length="137" mass="14682">MRFEVQVLALISLLVVVYTRAGLAVDPSLTRTSPTASTSQTNLQTASTAPGSKLQARVDNCRPIPGLLPLPADKSLSLTIDLNPESLRPINRTSVRPDILAAAPANKKSNSPAVRTSLQQIPVSISFFLTLYAFLLN</sequence>
<comment type="caution">
    <text evidence="3">The sequence shown here is derived from an EMBL/GenBank/DDBJ whole genome shotgun (WGS) entry which is preliminary data.</text>
</comment>
<dbReference type="EMBL" id="PGCI01000185">
    <property type="protein sequence ID" value="PLW35051.1"/>
    <property type="molecule type" value="Genomic_DNA"/>
</dbReference>
<evidence type="ECO:0000313" key="3">
    <source>
        <dbReference type="EMBL" id="PLW15298.1"/>
    </source>
</evidence>
<feature type="compositionally biased region" description="Polar residues" evidence="1">
    <location>
        <begin position="29"/>
        <end position="50"/>
    </location>
</feature>
<proteinExistence type="predicted"/>
<dbReference type="EMBL" id="PGCJ01000899">
    <property type="protein sequence ID" value="PLW15298.1"/>
    <property type="molecule type" value="Genomic_DNA"/>
</dbReference>
<evidence type="ECO:0000313" key="6">
    <source>
        <dbReference type="Proteomes" id="UP000235388"/>
    </source>
</evidence>
<dbReference type="AlphaFoldDB" id="A0A2N5SPX4"/>
<dbReference type="Proteomes" id="UP000235392">
    <property type="component" value="Unassembled WGS sequence"/>
</dbReference>
<evidence type="ECO:0000313" key="5">
    <source>
        <dbReference type="EMBL" id="PLW43816.1"/>
    </source>
</evidence>